<name>A0A9K3IJY8_HELAN</name>
<dbReference type="Gramene" id="mRNA:HanXRQr2_Chr07g0290391">
    <property type="protein sequence ID" value="mRNA:HanXRQr2_Chr07g0290391"/>
    <property type="gene ID" value="HanXRQr2_Chr07g0290391"/>
</dbReference>
<sequence length="116" mass="13560">MFNVFYYVTYAGGFYSFSSRIANVLPCSRDPPKSFHDWKNKFFYIRRGVIPIDMHYRAERKWVPKVVLVGSYANREWYKTLTKLPTPIIQLEEKALVAAGMSLLWVPRDPRAAPVI</sequence>
<reference evidence="1" key="1">
    <citation type="journal article" date="2017" name="Nature">
        <title>The sunflower genome provides insights into oil metabolism, flowering and Asterid evolution.</title>
        <authorList>
            <person name="Badouin H."/>
            <person name="Gouzy J."/>
            <person name="Grassa C.J."/>
            <person name="Murat F."/>
            <person name="Staton S.E."/>
            <person name="Cottret L."/>
            <person name="Lelandais-Briere C."/>
            <person name="Owens G.L."/>
            <person name="Carrere S."/>
            <person name="Mayjonade B."/>
            <person name="Legrand L."/>
            <person name="Gill N."/>
            <person name="Kane N.C."/>
            <person name="Bowers J.E."/>
            <person name="Hubner S."/>
            <person name="Bellec A."/>
            <person name="Berard A."/>
            <person name="Berges H."/>
            <person name="Blanchet N."/>
            <person name="Boniface M.C."/>
            <person name="Brunel D."/>
            <person name="Catrice O."/>
            <person name="Chaidir N."/>
            <person name="Claudel C."/>
            <person name="Donnadieu C."/>
            <person name="Faraut T."/>
            <person name="Fievet G."/>
            <person name="Helmstetter N."/>
            <person name="King M."/>
            <person name="Knapp S.J."/>
            <person name="Lai Z."/>
            <person name="Le Paslier M.C."/>
            <person name="Lippi Y."/>
            <person name="Lorenzon L."/>
            <person name="Mandel J.R."/>
            <person name="Marage G."/>
            <person name="Marchand G."/>
            <person name="Marquand E."/>
            <person name="Bret-Mestries E."/>
            <person name="Morien E."/>
            <person name="Nambeesan S."/>
            <person name="Nguyen T."/>
            <person name="Pegot-Espagnet P."/>
            <person name="Pouilly N."/>
            <person name="Raftis F."/>
            <person name="Sallet E."/>
            <person name="Schiex T."/>
            <person name="Thomas J."/>
            <person name="Vandecasteele C."/>
            <person name="Vares D."/>
            <person name="Vear F."/>
            <person name="Vautrin S."/>
            <person name="Crespi M."/>
            <person name="Mangin B."/>
            <person name="Burke J.M."/>
            <person name="Salse J."/>
            <person name="Munos S."/>
            <person name="Vincourt P."/>
            <person name="Rieseberg L.H."/>
            <person name="Langlade N.B."/>
        </authorList>
    </citation>
    <scope>NUCLEOTIDE SEQUENCE</scope>
    <source>
        <tissue evidence="1">Leaves</tissue>
    </source>
</reference>
<proteinExistence type="predicted"/>
<comment type="caution">
    <text evidence="1">The sequence shown here is derived from an EMBL/GenBank/DDBJ whole genome shotgun (WGS) entry which is preliminary data.</text>
</comment>
<gene>
    <name evidence="1" type="ORF">HanXRQr2_Chr07g0290391</name>
</gene>
<keyword evidence="2" id="KW-1185">Reference proteome</keyword>
<protein>
    <submittedName>
        <fullName evidence="1">Uncharacterized protein</fullName>
    </submittedName>
</protein>
<dbReference type="PANTHER" id="PTHR31099:SF49">
    <property type="entry name" value="MYOSIN HEAVY CHAIN-LIKE PROTEIN"/>
    <property type="match status" value="1"/>
</dbReference>
<organism evidence="1 2">
    <name type="scientific">Helianthus annuus</name>
    <name type="common">Common sunflower</name>
    <dbReference type="NCBI Taxonomy" id="4232"/>
    <lineage>
        <taxon>Eukaryota</taxon>
        <taxon>Viridiplantae</taxon>
        <taxon>Streptophyta</taxon>
        <taxon>Embryophyta</taxon>
        <taxon>Tracheophyta</taxon>
        <taxon>Spermatophyta</taxon>
        <taxon>Magnoliopsida</taxon>
        <taxon>eudicotyledons</taxon>
        <taxon>Gunneridae</taxon>
        <taxon>Pentapetalae</taxon>
        <taxon>asterids</taxon>
        <taxon>campanulids</taxon>
        <taxon>Asterales</taxon>
        <taxon>Asteraceae</taxon>
        <taxon>Asteroideae</taxon>
        <taxon>Heliantheae alliance</taxon>
        <taxon>Heliantheae</taxon>
        <taxon>Helianthus</taxon>
    </lineage>
</organism>
<dbReference type="Proteomes" id="UP000215914">
    <property type="component" value="Unassembled WGS sequence"/>
</dbReference>
<dbReference type="EMBL" id="MNCJ02000322">
    <property type="protein sequence ID" value="KAF5798228.1"/>
    <property type="molecule type" value="Genomic_DNA"/>
</dbReference>
<evidence type="ECO:0000313" key="1">
    <source>
        <dbReference type="EMBL" id="KAF5798228.1"/>
    </source>
</evidence>
<evidence type="ECO:0000313" key="2">
    <source>
        <dbReference type="Proteomes" id="UP000215914"/>
    </source>
</evidence>
<reference evidence="1" key="2">
    <citation type="submission" date="2020-06" db="EMBL/GenBank/DDBJ databases">
        <title>Helianthus annuus Genome sequencing and assembly Release 2.</title>
        <authorList>
            <person name="Gouzy J."/>
            <person name="Langlade N."/>
            <person name="Munos S."/>
        </authorList>
    </citation>
    <scope>NUCLEOTIDE SEQUENCE</scope>
    <source>
        <tissue evidence="1">Leaves</tissue>
    </source>
</reference>
<dbReference type="PANTHER" id="PTHR31099">
    <property type="entry name" value="OS06G0165300 PROTEIN"/>
    <property type="match status" value="1"/>
</dbReference>
<dbReference type="AlphaFoldDB" id="A0A9K3IJY8"/>
<accession>A0A9K3IJY8</accession>